<dbReference type="Proteomes" id="UP000259610">
    <property type="component" value="Unassembled WGS sequence"/>
</dbReference>
<dbReference type="InterPro" id="IPR011250">
    <property type="entry name" value="OMP/PagP_B-barrel"/>
</dbReference>
<feature type="domain" description="Outer membrane protein beta-barrel" evidence="2">
    <location>
        <begin position="4"/>
        <end position="227"/>
    </location>
</feature>
<evidence type="ECO:0000313" key="3">
    <source>
        <dbReference type="EMBL" id="HAE28164.1"/>
    </source>
</evidence>
<dbReference type="AlphaFoldDB" id="A0A3B9H1M3"/>
<proteinExistence type="predicted"/>
<gene>
    <name evidence="3" type="ORF">DCG58_13455</name>
</gene>
<dbReference type="EMBL" id="DMAN01000299">
    <property type="protein sequence ID" value="HAE28164.1"/>
    <property type="molecule type" value="Genomic_DNA"/>
</dbReference>
<evidence type="ECO:0000313" key="4">
    <source>
        <dbReference type="Proteomes" id="UP000259610"/>
    </source>
</evidence>
<evidence type="ECO:0000259" key="2">
    <source>
        <dbReference type="Pfam" id="PF13505"/>
    </source>
</evidence>
<dbReference type="Gene3D" id="2.40.160.20">
    <property type="match status" value="1"/>
</dbReference>
<dbReference type="SUPFAM" id="SSF56925">
    <property type="entry name" value="OMPA-like"/>
    <property type="match status" value="1"/>
</dbReference>
<dbReference type="InterPro" id="IPR027385">
    <property type="entry name" value="Beta-barrel_OMP"/>
</dbReference>
<reference evidence="3 4" key="1">
    <citation type="journal article" date="2018" name="Nat. Biotechnol.">
        <title>A standardized bacterial taxonomy based on genome phylogeny substantially revises the tree of life.</title>
        <authorList>
            <person name="Parks D.H."/>
            <person name="Chuvochina M."/>
            <person name="Waite D.W."/>
            <person name="Rinke C."/>
            <person name="Skarshewski A."/>
            <person name="Chaumeil P.A."/>
            <person name="Hugenholtz P."/>
        </authorList>
    </citation>
    <scope>NUCLEOTIDE SEQUENCE [LARGE SCALE GENOMIC DNA]</scope>
    <source>
        <strain evidence="3">UBA8733</strain>
    </source>
</reference>
<sequence>MCATAAAAFATAGLAAHAEEGWYARGDVQYGFSGDLDHDPAVSNVVGSLESSSDADENLGGQLGLGYAMANGVRLEGTLGYRGGDLDVPNDFAPGLTAVTLAPAGNLQIADLMLNGIYDFNRDGKWQPYVGLGVGAARLSAKASNLQYGTAGNLAAANGFNDSSTSLAYQGLLGLGYKVSDRLTMDFGYKYFATGDDLSFDGVPGGGTSYDGSFSEHVATVGLRYAFGA</sequence>
<keyword evidence="1" id="KW-0732">Signal</keyword>
<feature type="non-terminal residue" evidence="3">
    <location>
        <position position="229"/>
    </location>
</feature>
<evidence type="ECO:0000256" key="1">
    <source>
        <dbReference type="ARBA" id="ARBA00022729"/>
    </source>
</evidence>
<dbReference type="Pfam" id="PF13505">
    <property type="entry name" value="OMP_b-brl"/>
    <property type="match status" value="1"/>
</dbReference>
<name>A0A3B9H1M3_9PROT</name>
<comment type="caution">
    <text evidence="3">The sequence shown here is derived from an EMBL/GenBank/DDBJ whole genome shotgun (WGS) entry which is preliminary data.</text>
</comment>
<accession>A0A3B9H1M3</accession>
<organism evidence="3 4">
    <name type="scientific">Hyphomonas adhaerens</name>
    <dbReference type="NCBI Taxonomy" id="81029"/>
    <lineage>
        <taxon>Bacteria</taxon>
        <taxon>Pseudomonadati</taxon>
        <taxon>Pseudomonadota</taxon>
        <taxon>Alphaproteobacteria</taxon>
        <taxon>Hyphomonadales</taxon>
        <taxon>Hyphomonadaceae</taxon>
        <taxon>Hyphomonas</taxon>
    </lineage>
</organism>
<protein>
    <submittedName>
        <fullName evidence="3">Cell envelope biogenesis protein OmpA</fullName>
    </submittedName>
</protein>